<reference evidence="5" key="1">
    <citation type="journal article" date="2019" name="Int. J. Syst. Evol. Microbiol.">
        <title>The Global Catalogue of Microorganisms (GCM) 10K type strain sequencing project: providing services to taxonomists for standard genome sequencing and annotation.</title>
        <authorList>
            <consortium name="The Broad Institute Genomics Platform"/>
            <consortium name="The Broad Institute Genome Sequencing Center for Infectious Disease"/>
            <person name="Wu L."/>
            <person name="Ma J."/>
        </authorList>
    </citation>
    <scope>NUCLEOTIDE SEQUENCE [LARGE SCALE GENOMIC DNA]</scope>
    <source>
        <strain evidence="5">CGMCC 1.12931</strain>
    </source>
</reference>
<proteinExistence type="predicted"/>
<dbReference type="EMBL" id="BMGM01000008">
    <property type="protein sequence ID" value="GGE39179.1"/>
    <property type="molecule type" value="Genomic_DNA"/>
</dbReference>
<dbReference type="InterPro" id="IPR045357">
    <property type="entry name" value="Aminopeptidase_N-like_N"/>
</dbReference>
<dbReference type="InterPro" id="IPR027268">
    <property type="entry name" value="Peptidase_M4/M1_CTD_sf"/>
</dbReference>
<keyword evidence="1" id="KW-0732">Signal</keyword>
<evidence type="ECO:0000259" key="2">
    <source>
        <dbReference type="Pfam" id="PF01433"/>
    </source>
</evidence>
<dbReference type="Gene3D" id="1.10.390.10">
    <property type="entry name" value="Neutral Protease Domain 2"/>
    <property type="match status" value="1"/>
</dbReference>
<organism evidence="4 5">
    <name type="scientific">Psychroflexus planctonicus</name>
    <dbReference type="NCBI Taxonomy" id="1526575"/>
    <lineage>
        <taxon>Bacteria</taxon>
        <taxon>Pseudomonadati</taxon>
        <taxon>Bacteroidota</taxon>
        <taxon>Flavobacteriia</taxon>
        <taxon>Flavobacteriales</taxon>
        <taxon>Flavobacteriaceae</taxon>
        <taxon>Psychroflexus</taxon>
    </lineage>
</organism>
<dbReference type="Pfam" id="PF01433">
    <property type="entry name" value="Peptidase_M1"/>
    <property type="match status" value="1"/>
</dbReference>
<sequence length="551" mass="63990">MPKFFVFLLFYSLSFFSIEAQILKDTSSFTEKDSLRGSLRPERSNFNVLHYDLEVKVNPNERFISGKNSIRFETLDKLPKMQLDLYENMQIDSIISGSRKLTYERKFNAFFITFDEALGAKEEHLISIYFSGNPIVAKQAPWDGGFVFKKDQNGKPWIGVAVQGDGASLWFPNKDHLSDEPDEGADIKVSVPNGLMNVSNGKLIAETPQENGYTQWHWRTVNPINNYNITLNIGDYVHFEDQFQDLSLDYYVLLYHLEKAKNQFEQVKPMMQCFYEKMGEYPFTEDGFKLVETPYLGMEHQSAVAYGNQFMNGYLGTDLSGTGYGLTWDFIIIHESAHEWFGNSISVADIADLWIHEGFTTYAESIFVECTQGKDAALSYLYGIRKNIKNKRPLIGNYGVNHSGPNDIYYKGANLLGTLRSIVNDDELWWQTIKSFVEDFKHRVTNTEEVVAYFNEKLEADYTSFFNQYLNYAKIPVLEFRKNNKRVDARWKAEAKNFEMPIDVGFVGDDQAYRLHLTNNWIKTNLRMKDLENLKIDIFHFYIDFEFLDEE</sequence>
<evidence type="ECO:0000313" key="4">
    <source>
        <dbReference type="EMBL" id="GGE39179.1"/>
    </source>
</evidence>
<comment type="caution">
    <text evidence="4">The sequence shown here is derived from an EMBL/GenBank/DDBJ whole genome shotgun (WGS) entry which is preliminary data.</text>
</comment>
<evidence type="ECO:0000259" key="3">
    <source>
        <dbReference type="Pfam" id="PF17900"/>
    </source>
</evidence>
<dbReference type="InterPro" id="IPR014782">
    <property type="entry name" value="Peptidase_M1_dom"/>
</dbReference>
<keyword evidence="5" id="KW-1185">Reference proteome</keyword>
<dbReference type="SUPFAM" id="SSF55486">
    <property type="entry name" value="Metalloproteases ('zincins'), catalytic domain"/>
    <property type="match status" value="1"/>
</dbReference>
<feature type="domain" description="Aminopeptidase N-like N-terminal" evidence="3">
    <location>
        <begin position="49"/>
        <end position="227"/>
    </location>
</feature>
<dbReference type="SUPFAM" id="SSF63737">
    <property type="entry name" value="Leukotriene A4 hydrolase N-terminal domain"/>
    <property type="match status" value="1"/>
</dbReference>
<dbReference type="CDD" id="cd09603">
    <property type="entry name" value="M1_APN_like"/>
    <property type="match status" value="1"/>
</dbReference>
<protein>
    <submittedName>
        <fullName evidence="4">Peptidase M1</fullName>
    </submittedName>
</protein>
<dbReference type="RefSeq" id="WP_188458914.1">
    <property type="nucleotide sequence ID" value="NZ_BMGM01000008.1"/>
</dbReference>
<dbReference type="PANTHER" id="PTHR11533">
    <property type="entry name" value="PROTEASE M1 ZINC METALLOPROTEASE"/>
    <property type="match status" value="1"/>
</dbReference>
<dbReference type="Proteomes" id="UP000599179">
    <property type="component" value="Unassembled WGS sequence"/>
</dbReference>
<name>A0ABQ1SGP9_9FLAO</name>
<dbReference type="InterPro" id="IPR050344">
    <property type="entry name" value="Peptidase_M1_aminopeptidases"/>
</dbReference>
<dbReference type="InterPro" id="IPR042097">
    <property type="entry name" value="Aminopeptidase_N-like_N_sf"/>
</dbReference>
<dbReference type="PANTHER" id="PTHR11533:SF174">
    <property type="entry name" value="PUROMYCIN-SENSITIVE AMINOPEPTIDASE-RELATED"/>
    <property type="match status" value="1"/>
</dbReference>
<feature type="signal peptide" evidence="1">
    <location>
        <begin position="1"/>
        <end position="20"/>
    </location>
</feature>
<feature type="chain" id="PRO_5045834437" evidence="1">
    <location>
        <begin position="21"/>
        <end position="551"/>
    </location>
</feature>
<dbReference type="Gene3D" id="2.60.40.1730">
    <property type="entry name" value="tricorn interacting facor f3 domain"/>
    <property type="match status" value="1"/>
</dbReference>
<feature type="domain" description="Peptidase M1 membrane alanine aminopeptidase" evidence="2">
    <location>
        <begin position="269"/>
        <end position="469"/>
    </location>
</feature>
<evidence type="ECO:0000313" key="5">
    <source>
        <dbReference type="Proteomes" id="UP000599179"/>
    </source>
</evidence>
<dbReference type="Pfam" id="PF17900">
    <property type="entry name" value="Peptidase_M1_N"/>
    <property type="match status" value="1"/>
</dbReference>
<gene>
    <name evidence="4" type="ORF">GCM10010832_19300</name>
</gene>
<evidence type="ECO:0000256" key="1">
    <source>
        <dbReference type="SAM" id="SignalP"/>
    </source>
</evidence>
<accession>A0ABQ1SGP9</accession>